<dbReference type="Proteomes" id="UP000509478">
    <property type="component" value="Chromosome"/>
</dbReference>
<protein>
    <submittedName>
        <fullName evidence="1">Type II toxin-antitoxin system HicB family antitoxin</fullName>
    </submittedName>
</protein>
<dbReference type="KEGG" id="nue:C5F50_08480"/>
<dbReference type="AlphaFoldDB" id="A0A7D5M6Y4"/>
<dbReference type="PANTHER" id="PTHR34504">
    <property type="entry name" value="ANTITOXIN HICB"/>
    <property type="match status" value="1"/>
</dbReference>
<keyword evidence="2" id="KW-1185">Reference proteome</keyword>
<evidence type="ECO:0000313" key="1">
    <source>
        <dbReference type="EMBL" id="QLH07992.1"/>
    </source>
</evidence>
<reference evidence="1 2" key="1">
    <citation type="submission" date="2018-02" db="EMBL/GenBank/DDBJ databases">
        <title>Complete genome of Nitrosopumilus ureaphilus PS0.</title>
        <authorList>
            <person name="Qin W."/>
            <person name="Zheng Y."/>
            <person name="Stahl D.A."/>
        </authorList>
    </citation>
    <scope>NUCLEOTIDE SEQUENCE [LARGE SCALE GENOMIC DNA]</scope>
    <source>
        <strain evidence="1 2">PS0</strain>
    </source>
</reference>
<dbReference type="EMBL" id="CP026995">
    <property type="protein sequence ID" value="QLH07992.1"/>
    <property type="molecule type" value="Genomic_DNA"/>
</dbReference>
<dbReference type="InterPro" id="IPR051404">
    <property type="entry name" value="TA_system_antitoxin"/>
</dbReference>
<dbReference type="InterPro" id="IPR035069">
    <property type="entry name" value="TTHA1013/TTHA0281-like"/>
</dbReference>
<dbReference type="Gene3D" id="3.30.160.250">
    <property type="match status" value="1"/>
</dbReference>
<organism evidence="1 2">
    <name type="scientific">Nitrosopumilus ureiphilus</name>
    <dbReference type="NCBI Taxonomy" id="1470067"/>
    <lineage>
        <taxon>Archaea</taxon>
        <taxon>Nitrososphaerota</taxon>
        <taxon>Nitrososphaeria</taxon>
        <taxon>Nitrosopumilales</taxon>
        <taxon>Nitrosopumilaceae</taxon>
        <taxon>Nitrosopumilus</taxon>
    </lineage>
</organism>
<accession>A0A7D5M6Y4</accession>
<dbReference type="PANTHER" id="PTHR34504:SF2">
    <property type="entry name" value="UPF0150 PROTEIN SSL0259"/>
    <property type="match status" value="1"/>
</dbReference>
<sequence>METRKFTIQVIKSSEGGYTGRCLELPAAISEGDTLEELEANMKEVVSLILESIEEKTKPDQKIIIEITN</sequence>
<dbReference type="SUPFAM" id="SSF143100">
    <property type="entry name" value="TTHA1013/TTHA0281-like"/>
    <property type="match status" value="1"/>
</dbReference>
<gene>
    <name evidence="1" type="ORF">C5F50_08480</name>
</gene>
<proteinExistence type="predicted"/>
<name>A0A7D5M6Y4_9ARCH</name>
<evidence type="ECO:0000313" key="2">
    <source>
        <dbReference type="Proteomes" id="UP000509478"/>
    </source>
</evidence>